<dbReference type="AlphaFoldDB" id="L9ZW75"/>
<keyword evidence="1" id="KW-1133">Transmembrane helix</keyword>
<dbReference type="EMBL" id="AOIM01000034">
    <property type="protein sequence ID" value="ELY90574.1"/>
    <property type="molecule type" value="Genomic_DNA"/>
</dbReference>
<organism evidence="2 3">
    <name type="scientific">Natrialba hulunbeirensis JCM 10989</name>
    <dbReference type="NCBI Taxonomy" id="1227493"/>
    <lineage>
        <taxon>Archaea</taxon>
        <taxon>Methanobacteriati</taxon>
        <taxon>Methanobacteriota</taxon>
        <taxon>Stenosarchaea group</taxon>
        <taxon>Halobacteria</taxon>
        <taxon>Halobacteriales</taxon>
        <taxon>Natrialbaceae</taxon>
        <taxon>Natrialba</taxon>
    </lineage>
</organism>
<dbReference type="OrthoDB" id="174768at2157"/>
<accession>L9ZW75</accession>
<gene>
    <name evidence="2" type="ORF">C483_10956</name>
</gene>
<reference evidence="2 3" key="1">
    <citation type="journal article" date="2014" name="PLoS Genet.">
        <title>Phylogenetically driven sequencing of extremely halophilic archaea reveals strategies for static and dynamic osmo-response.</title>
        <authorList>
            <person name="Becker E.A."/>
            <person name="Seitzer P.M."/>
            <person name="Tritt A."/>
            <person name="Larsen D."/>
            <person name="Krusor M."/>
            <person name="Yao A.I."/>
            <person name="Wu D."/>
            <person name="Madern D."/>
            <person name="Eisen J.A."/>
            <person name="Darling A.E."/>
            <person name="Facciotti M.T."/>
        </authorList>
    </citation>
    <scope>NUCLEOTIDE SEQUENCE [LARGE SCALE GENOMIC DNA]</scope>
    <source>
        <strain evidence="2 3">JCM 10989</strain>
    </source>
</reference>
<sequence>MSLPDPGGDSPFYRDLAVSLLALCLLTSPFLVATFHIGEPAHEFDRAAVTTNDSTIEYADRDDVPALTPISEDIDCAGWAGDLRACALEEQVLDGQAVPAGMWTEGVGHTPPARPYLAGYYQYVQLDRQVYEPTYETNASEQRNGMHRVELSLEPTNPDDALQRISVDVTDEVLHPTVAEAAREGATTTRAAVDIPETPIELEDGTRYRVYESQQVDDSPWDSSSLASALRYIAPLLGIALLVSLSRRIEVSYVGGESERSE</sequence>
<evidence type="ECO:0000313" key="2">
    <source>
        <dbReference type="EMBL" id="ELY90574.1"/>
    </source>
</evidence>
<evidence type="ECO:0000313" key="3">
    <source>
        <dbReference type="Proteomes" id="UP000011519"/>
    </source>
</evidence>
<keyword evidence="1" id="KW-0472">Membrane</keyword>
<dbReference type="RefSeq" id="WP_006653384.1">
    <property type="nucleotide sequence ID" value="NZ_AOIM01000034.1"/>
</dbReference>
<name>L9ZW75_9EURY</name>
<keyword evidence="3" id="KW-1185">Reference proteome</keyword>
<evidence type="ECO:0000256" key="1">
    <source>
        <dbReference type="SAM" id="Phobius"/>
    </source>
</evidence>
<dbReference type="PATRIC" id="fig|1227493.4.peg.2183"/>
<keyword evidence="1" id="KW-0812">Transmembrane</keyword>
<dbReference type="Proteomes" id="UP000011519">
    <property type="component" value="Unassembled WGS sequence"/>
</dbReference>
<proteinExistence type="predicted"/>
<protein>
    <submittedName>
        <fullName evidence="2">Uncharacterized protein</fullName>
    </submittedName>
</protein>
<feature type="transmembrane region" description="Helical" evidence="1">
    <location>
        <begin position="16"/>
        <end position="37"/>
    </location>
</feature>
<comment type="caution">
    <text evidence="2">The sequence shown here is derived from an EMBL/GenBank/DDBJ whole genome shotgun (WGS) entry which is preliminary data.</text>
</comment>